<evidence type="ECO:0000256" key="4">
    <source>
        <dbReference type="ARBA" id="ARBA00022692"/>
    </source>
</evidence>
<dbReference type="InterPro" id="IPR050173">
    <property type="entry name" value="ABC_transporter_C-like"/>
</dbReference>
<dbReference type="CDD" id="cd18597">
    <property type="entry name" value="ABC_6TM_YOR1_D1_like"/>
    <property type="match status" value="1"/>
</dbReference>
<evidence type="ECO:0000256" key="1">
    <source>
        <dbReference type="ARBA" id="ARBA00004141"/>
    </source>
</evidence>
<evidence type="ECO:0000259" key="11">
    <source>
        <dbReference type="PROSITE" id="PS50929"/>
    </source>
</evidence>
<keyword evidence="3" id="KW-0813">Transport</keyword>
<dbReference type="OrthoDB" id="6500128at2759"/>
<dbReference type="AlphaFoldDB" id="A0A5C3M4F7"/>
<keyword evidence="6" id="KW-0067">ATP-binding</keyword>
<evidence type="ECO:0000256" key="9">
    <source>
        <dbReference type="SAM" id="MobiDB-lite"/>
    </source>
</evidence>
<proteinExistence type="inferred from homology"/>
<comment type="subcellular location">
    <subcellularLocation>
        <location evidence="1">Membrane</location>
        <topology evidence="1">Multi-pass membrane protein</topology>
    </subcellularLocation>
</comment>
<feature type="region of interest" description="Disordered" evidence="9">
    <location>
        <begin position="1"/>
        <end position="37"/>
    </location>
</feature>
<keyword evidence="4 10" id="KW-0812">Transmembrane</keyword>
<dbReference type="PROSITE" id="PS50929">
    <property type="entry name" value="ABC_TM1F"/>
    <property type="match status" value="1"/>
</dbReference>
<dbReference type="InterPro" id="IPR011527">
    <property type="entry name" value="ABC1_TM_dom"/>
</dbReference>
<keyword evidence="13" id="KW-1185">Reference proteome</keyword>
<evidence type="ECO:0000256" key="3">
    <source>
        <dbReference type="ARBA" id="ARBA00022448"/>
    </source>
</evidence>
<dbReference type="PANTHER" id="PTHR24223:SF456">
    <property type="entry name" value="MULTIDRUG RESISTANCE-ASSOCIATED PROTEIN LETHAL(2)03659"/>
    <property type="match status" value="1"/>
</dbReference>
<dbReference type="STRING" id="68775.A0A5C3M4F7"/>
<evidence type="ECO:0000313" key="12">
    <source>
        <dbReference type="EMBL" id="TFK40142.1"/>
    </source>
</evidence>
<keyword evidence="5" id="KW-0547">Nucleotide-binding</keyword>
<sequence length="432" mass="48538">MHRDSNDVSETASTDEKTALESEPLPQSKPDTRLQLDTGEEHVRIRLKWWQLWIPKDPPPPPRNSLSDAPVIPVASVSLISMLTYTWITPLMTLGYQRTLQASDLWKMDDSRSSATLSTKLDKSWTVRLEKAKTWNDKLEAGLISPGFYKRGIWVLKSLLAGRRFSDQLSTYEQAWRKGHGRKHASLALALNDTFGLFFWSGGIFKVFGDTAQLMGPLLVKAIINFAKHRAAAIENGTNPPNIGIGIAMAFGLFFITIMASVTQHQFFWRSMITGILSRAALISAIYKRGVNLSGKARTQLTNSDLMNHISTDVSRIDACAQWFHAGWTAPVQVTVCLIILLTQLGPSALAGFALFLCIAPIQERVMAHQFKVRKQSMKFTDRRAKTLLEVLGSMRVVKYFSYEEPFLDRISNVRADELDGIRRIQNLQSAK</sequence>
<feature type="domain" description="ABC transmembrane type-1" evidence="11">
    <location>
        <begin position="202"/>
        <end position="431"/>
    </location>
</feature>
<dbReference type="Proteomes" id="UP000308652">
    <property type="component" value="Unassembled WGS sequence"/>
</dbReference>
<feature type="transmembrane region" description="Helical" evidence="10">
    <location>
        <begin position="332"/>
        <end position="362"/>
    </location>
</feature>
<evidence type="ECO:0000256" key="2">
    <source>
        <dbReference type="ARBA" id="ARBA00009726"/>
    </source>
</evidence>
<evidence type="ECO:0000256" key="10">
    <source>
        <dbReference type="SAM" id="Phobius"/>
    </source>
</evidence>
<dbReference type="Gene3D" id="1.20.1560.10">
    <property type="entry name" value="ABC transporter type 1, transmembrane domain"/>
    <property type="match status" value="1"/>
</dbReference>
<dbReference type="Pfam" id="PF00664">
    <property type="entry name" value="ABC_membrane"/>
    <property type="match status" value="1"/>
</dbReference>
<accession>A0A5C3M4F7</accession>
<protein>
    <submittedName>
        <fullName evidence="12">ABC transporter transmembrane region-domain-containing protein</fullName>
    </submittedName>
</protein>
<dbReference type="GO" id="GO:0140359">
    <property type="term" value="F:ABC-type transporter activity"/>
    <property type="evidence" value="ECO:0007669"/>
    <property type="project" value="InterPro"/>
</dbReference>
<evidence type="ECO:0000256" key="8">
    <source>
        <dbReference type="ARBA" id="ARBA00023136"/>
    </source>
</evidence>
<organism evidence="12 13">
    <name type="scientific">Crucibulum laeve</name>
    <dbReference type="NCBI Taxonomy" id="68775"/>
    <lineage>
        <taxon>Eukaryota</taxon>
        <taxon>Fungi</taxon>
        <taxon>Dikarya</taxon>
        <taxon>Basidiomycota</taxon>
        <taxon>Agaricomycotina</taxon>
        <taxon>Agaricomycetes</taxon>
        <taxon>Agaricomycetidae</taxon>
        <taxon>Agaricales</taxon>
        <taxon>Agaricineae</taxon>
        <taxon>Nidulariaceae</taxon>
        <taxon>Crucibulum</taxon>
    </lineage>
</organism>
<reference evidence="12 13" key="1">
    <citation type="journal article" date="2019" name="Nat. Ecol. Evol.">
        <title>Megaphylogeny resolves global patterns of mushroom evolution.</title>
        <authorList>
            <person name="Varga T."/>
            <person name="Krizsan K."/>
            <person name="Foldi C."/>
            <person name="Dima B."/>
            <person name="Sanchez-Garcia M."/>
            <person name="Sanchez-Ramirez S."/>
            <person name="Szollosi G.J."/>
            <person name="Szarkandi J.G."/>
            <person name="Papp V."/>
            <person name="Albert L."/>
            <person name="Andreopoulos W."/>
            <person name="Angelini C."/>
            <person name="Antonin V."/>
            <person name="Barry K.W."/>
            <person name="Bougher N.L."/>
            <person name="Buchanan P."/>
            <person name="Buyck B."/>
            <person name="Bense V."/>
            <person name="Catcheside P."/>
            <person name="Chovatia M."/>
            <person name="Cooper J."/>
            <person name="Damon W."/>
            <person name="Desjardin D."/>
            <person name="Finy P."/>
            <person name="Geml J."/>
            <person name="Haridas S."/>
            <person name="Hughes K."/>
            <person name="Justo A."/>
            <person name="Karasinski D."/>
            <person name="Kautmanova I."/>
            <person name="Kiss B."/>
            <person name="Kocsube S."/>
            <person name="Kotiranta H."/>
            <person name="LaButti K.M."/>
            <person name="Lechner B.E."/>
            <person name="Liimatainen K."/>
            <person name="Lipzen A."/>
            <person name="Lukacs Z."/>
            <person name="Mihaltcheva S."/>
            <person name="Morgado L.N."/>
            <person name="Niskanen T."/>
            <person name="Noordeloos M.E."/>
            <person name="Ohm R.A."/>
            <person name="Ortiz-Santana B."/>
            <person name="Ovrebo C."/>
            <person name="Racz N."/>
            <person name="Riley R."/>
            <person name="Savchenko A."/>
            <person name="Shiryaev A."/>
            <person name="Soop K."/>
            <person name="Spirin V."/>
            <person name="Szebenyi C."/>
            <person name="Tomsovsky M."/>
            <person name="Tulloss R.E."/>
            <person name="Uehling J."/>
            <person name="Grigoriev I.V."/>
            <person name="Vagvolgyi C."/>
            <person name="Papp T."/>
            <person name="Martin F.M."/>
            <person name="Miettinen O."/>
            <person name="Hibbett D.S."/>
            <person name="Nagy L.G."/>
        </authorList>
    </citation>
    <scope>NUCLEOTIDE SEQUENCE [LARGE SCALE GENOMIC DNA]</scope>
    <source>
        <strain evidence="12 13">CBS 166.37</strain>
    </source>
</reference>
<dbReference type="GO" id="GO:0016020">
    <property type="term" value="C:membrane"/>
    <property type="evidence" value="ECO:0007669"/>
    <property type="project" value="UniProtKB-SubCell"/>
</dbReference>
<dbReference type="SUPFAM" id="SSF90123">
    <property type="entry name" value="ABC transporter transmembrane region"/>
    <property type="match status" value="1"/>
</dbReference>
<gene>
    <name evidence="12" type="ORF">BDQ12DRAFT_721610</name>
</gene>
<evidence type="ECO:0000313" key="13">
    <source>
        <dbReference type="Proteomes" id="UP000308652"/>
    </source>
</evidence>
<feature type="transmembrane region" description="Helical" evidence="10">
    <location>
        <begin position="69"/>
        <end position="88"/>
    </location>
</feature>
<evidence type="ECO:0000256" key="7">
    <source>
        <dbReference type="ARBA" id="ARBA00022989"/>
    </source>
</evidence>
<dbReference type="GO" id="GO:0005524">
    <property type="term" value="F:ATP binding"/>
    <property type="evidence" value="ECO:0007669"/>
    <property type="project" value="UniProtKB-KW"/>
</dbReference>
<feature type="transmembrane region" description="Helical" evidence="10">
    <location>
        <begin position="267"/>
        <end position="287"/>
    </location>
</feature>
<name>A0A5C3M4F7_9AGAR</name>
<dbReference type="PANTHER" id="PTHR24223">
    <property type="entry name" value="ATP-BINDING CASSETTE SUB-FAMILY C"/>
    <property type="match status" value="1"/>
</dbReference>
<feature type="transmembrane region" description="Helical" evidence="10">
    <location>
        <begin position="187"/>
        <end position="208"/>
    </location>
</feature>
<dbReference type="InterPro" id="IPR036640">
    <property type="entry name" value="ABC1_TM_sf"/>
</dbReference>
<comment type="similarity">
    <text evidence="2">Belongs to the ABC transporter superfamily. ABCC family. Conjugate transporter (TC 3.A.1.208) subfamily.</text>
</comment>
<evidence type="ECO:0000256" key="6">
    <source>
        <dbReference type="ARBA" id="ARBA00022840"/>
    </source>
</evidence>
<keyword evidence="8 10" id="KW-0472">Membrane</keyword>
<dbReference type="EMBL" id="ML213597">
    <property type="protein sequence ID" value="TFK40142.1"/>
    <property type="molecule type" value="Genomic_DNA"/>
</dbReference>
<feature type="transmembrane region" description="Helical" evidence="10">
    <location>
        <begin position="243"/>
        <end position="260"/>
    </location>
</feature>
<evidence type="ECO:0000256" key="5">
    <source>
        <dbReference type="ARBA" id="ARBA00022741"/>
    </source>
</evidence>
<keyword evidence="7 10" id="KW-1133">Transmembrane helix</keyword>